<comment type="cofactor">
    <cofactor evidence="1">
        <name>Mg(2+)</name>
        <dbReference type="ChEBI" id="CHEBI:18420"/>
    </cofactor>
</comment>
<dbReference type="InterPro" id="IPR001206">
    <property type="entry name" value="Diacylglycerol_kinase_cat_dom"/>
</dbReference>
<dbReference type="PANTHER" id="PTHR12358">
    <property type="entry name" value="SPHINGOSINE KINASE"/>
    <property type="match status" value="1"/>
</dbReference>
<keyword evidence="11" id="KW-1185">Reference proteome</keyword>
<evidence type="ECO:0000256" key="2">
    <source>
        <dbReference type="ARBA" id="ARBA00005983"/>
    </source>
</evidence>
<keyword evidence="3" id="KW-0808">Transferase</keyword>
<keyword evidence="7" id="KW-0444">Lipid biosynthesis</keyword>
<dbReference type="PANTHER" id="PTHR12358:SF106">
    <property type="entry name" value="LIPID KINASE YEGS"/>
    <property type="match status" value="1"/>
</dbReference>
<dbReference type="AlphaFoldDB" id="A0A2U1SZU7"/>
<proteinExistence type="inferred from homology"/>
<keyword evidence="7" id="KW-0443">Lipid metabolism</keyword>
<dbReference type="EMBL" id="QEEX01000001">
    <property type="protein sequence ID" value="PWB97140.1"/>
    <property type="molecule type" value="Genomic_DNA"/>
</dbReference>
<dbReference type="GO" id="GO:0005524">
    <property type="term" value="F:ATP binding"/>
    <property type="evidence" value="ECO:0007669"/>
    <property type="project" value="UniProtKB-KW"/>
</dbReference>
<dbReference type="Pfam" id="PF00781">
    <property type="entry name" value="DAGK_cat"/>
    <property type="match status" value="1"/>
</dbReference>
<keyword evidence="6" id="KW-0067">ATP-binding</keyword>
<dbReference type="GO" id="GO:0004143">
    <property type="term" value="F:ATP-dependent diacylglycerol kinase activity"/>
    <property type="evidence" value="ECO:0007669"/>
    <property type="project" value="TreeGrafter"/>
</dbReference>
<evidence type="ECO:0000259" key="9">
    <source>
        <dbReference type="PROSITE" id="PS50146"/>
    </source>
</evidence>
<feature type="domain" description="DAGKc" evidence="9">
    <location>
        <begin position="4"/>
        <end position="138"/>
    </location>
</feature>
<gene>
    <name evidence="10" type="ORF">DF220_04280</name>
</gene>
<dbReference type="InterPro" id="IPR045540">
    <property type="entry name" value="YegS/DAGK_C"/>
</dbReference>
<reference evidence="11" key="1">
    <citation type="submission" date="2018-04" db="EMBL/GenBank/DDBJ databases">
        <authorList>
            <person name="Liu S."/>
            <person name="Wang Z."/>
            <person name="Li J."/>
        </authorList>
    </citation>
    <scope>NUCLEOTIDE SEQUENCE [LARGE SCALE GENOMIC DNA]</scope>
    <source>
        <strain evidence="11">S1194</strain>
    </source>
</reference>
<evidence type="ECO:0000313" key="10">
    <source>
        <dbReference type="EMBL" id="PWB97140.1"/>
    </source>
</evidence>
<dbReference type="Pfam" id="PF19279">
    <property type="entry name" value="YegS_C"/>
    <property type="match status" value="1"/>
</dbReference>
<evidence type="ECO:0000256" key="1">
    <source>
        <dbReference type="ARBA" id="ARBA00001946"/>
    </source>
</evidence>
<keyword evidence="5 10" id="KW-0418">Kinase</keyword>
<name>A0A2U1SZU7_9MICO</name>
<keyword evidence="7" id="KW-0594">Phospholipid biosynthesis</keyword>
<evidence type="ECO:0000256" key="7">
    <source>
        <dbReference type="ARBA" id="ARBA00023209"/>
    </source>
</evidence>
<accession>A0A2U1SZU7</accession>
<evidence type="ECO:0000256" key="8">
    <source>
        <dbReference type="ARBA" id="ARBA00023264"/>
    </source>
</evidence>
<organism evidence="10 11">
    <name type="scientific">Homoserinimonas hongtaonis</name>
    <dbReference type="NCBI Taxonomy" id="2079791"/>
    <lineage>
        <taxon>Bacteria</taxon>
        <taxon>Bacillati</taxon>
        <taxon>Actinomycetota</taxon>
        <taxon>Actinomycetes</taxon>
        <taxon>Micrococcales</taxon>
        <taxon>Microbacteriaceae</taxon>
        <taxon>Homoserinimonas</taxon>
    </lineage>
</organism>
<comment type="similarity">
    <text evidence="2">Belongs to the diacylglycerol/lipid kinase family.</text>
</comment>
<dbReference type="SUPFAM" id="SSF111331">
    <property type="entry name" value="NAD kinase/diacylglycerol kinase-like"/>
    <property type="match status" value="1"/>
</dbReference>
<dbReference type="PROSITE" id="PS50146">
    <property type="entry name" value="DAGK"/>
    <property type="match status" value="1"/>
</dbReference>
<evidence type="ECO:0000256" key="4">
    <source>
        <dbReference type="ARBA" id="ARBA00022741"/>
    </source>
</evidence>
<dbReference type="InterPro" id="IPR016064">
    <property type="entry name" value="NAD/diacylglycerol_kinase_sf"/>
</dbReference>
<dbReference type="GO" id="GO:0008654">
    <property type="term" value="P:phospholipid biosynthetic process"/>
    <property type="evidence" value="ECO:0007669"/>
    <property type="project" value="UniProtKB-KW"/>
</dbReference>
<comment type="caution">
    <text evidence="10">The sequence shown here is derived from an EMBL/GenBank/DDBJ whole genome shotgun (WGS) entry which is preliminary data.</text>
</comment>
<protein>
    <submittedName>
        <fullName evidence="10">Diacylglycerol kinase</fullName>
    </submittedName>
</protein>
<dbReference type="Proteomes" id="UP000244978">
    <property type="component" value="Unassembled WGS sequence"/>
</dbReference>
<keyword evidence="4" id="KW-0547">Nucleotide-binding</keyword>
<dbReference type="Gene3D" id="2.60.200.40">
    <property type="match status" value="1"/>
</dbReference>
<evidence type="ECO:0000256" key="6">
    <source>
        <dbReference type="ARBA" id="ARBA00022840"/>
    </source>
</evidence>
<evidence type="ECO:0000313" key="11">
    <source>
        <dbReference type="Proteomes" id="UP000244978"/>
    </source>
</evidence>
<sequence length="305" mass="32587">MPSTTPLTIIVAINPRAAFGLGLEAAPPVVTALEEAGHDVTALSMPSYDELREAVAAELRMGADALVVVGGDGMVSLGVNLIADSSVRLGIIPSGTGNDVARALGLPLDNTEAAIRMLLAELDHEPRRIDAGRVTAADGTVRWFAGVLSAGFDAIVNERANHMAWPRGPRRYTLAMVWELLWFRPIRYRVTIDGDPVDTKGMLVSVSNGTSIGGGMLITPDAQFDDGLLDVFIVGSLPKLRFIRLFPLVFKGRHVGNPAVTIRRGRSIRLESDDVVAYADGERIGMLPVEVEVRPGALLVLAPIL</sequence>
<dbReference type="SMART" id="SM00046">
    <property type="entry name" value="DAGKc"/>
    <property type="match status" value="1"/>
</dbReference>
<dbReference type="GO" id="GO:0005886">
    <property type="term" value="C:plasma membrane"/>
    <property type="evidence" value="ECO:0007669"/>
    <property type="project" value="TreeGrafter"/>
</dbReference>
<evidence type="ECO:0000256" key="5">
    <source>
        <dbReference type="ARBA" id="ARBA00022777"/>
    </source>
</evidence>
<evidence type="ECO:0000256" key="3">
    <source>
        <dbReference type="ARBA" id="ARBA00022679"/>
    </source>
</evidence>
<dbReference type="RefSeq" id="WP_108997147.1">
    <property type="nucleotide sequence ID" value="NZ_QEEX01000001.1"/>
</dbReference>
<dbReference type="Gene3D" id="3.40.50.10330">
    <property type="entry name" value="Probable inorganic polyphosphate/atp-NAD kinase, domain 1"/>
    <property type="match status" value="1"/>
</dbReference>
<keyword evidence="8" id="KW-1208">Phospholipid metabolism</keyword>
<dbReference type="InterPro" id="IPR017438">
    <property type="entry name" value="ATP-NAD_kinase_N"/>
</dbReference>
<dbReference type="InterPro" id="IPR050187">
    <property type="entry name" value="Lipid_Phosphate_FormReg"/>
</dbReference>